<gene>
    <name evidence="2" type="ORF">IPJ48_03070</name>
</gene>
<dbReference type="EMBL" id="JADJNC010000004">
    <property type="protein sequence ID" value="MBK7422151.1"/>
    <property type="molecule type" value="Genomic_DNA"/>
</dbReference>
<dbReference type="AlphaFoldDB" id="A0A9D7FC98"/>
<feature type="transmembrane region" description="Helical" evidence="1">
    <location>
        <begin position="59"/>
        <end position="82"/>
    </location>
</feature>
<organism evidence="2 3">
    <name type="scientific">Candidatus Propionivibrio dominans</name>
    <dbReference type="NCBI Taxonomy" id="2954373"/>
    <lineage>
        <taxon>Bacteria</taxon>
        <taxon>Pseudomonadati</taxon>
        <taxon>Pseudomonadota</taxon>
        <taxon>Betaproteobacteria</taxon>
        <taxon>Rhodocyclales</taxon>
        <taxon>Rhodocyclaceae</taxon>
        <taxon>Propionivibrio</taxon>
    </lineage>
</organism>
<comment type="caution">
    <text evidence="2">The sequence shown here is derived from an EMBL/GenBank/DDBJ whole genome shotgun (WGS) entry which is preliminary data.</text>
</comment>
<keyword evidence="1" id="KW-1133">Transmembrane helix</keyword>
<evidence type="ECO:0000313" key="3">
    <source>
        <dbReference type="Proteomes" id="UP000886602"/>
    </source>
</evidence>
<name>A0A9D7FC98_9RHOO</name>
<dbReference type="Proteomes" id="UP000886602">
    <property type="component" value="Unassembled WGS sequence"/>
</dbReference>
<proteinExistence type="predicted"/>
<sequence>MLVLSRWLWTGHRRLRTALLVTHGFLLLLGSLLVVVGFHAVDAAERSTANGGGLLSPVAFLPFLQGVPLTIFALCSIVISLAGTDHDRRQLP</sequence>
<protein>
    <submittedName>
        <fullName evidence="2">Uncharacterized protein</fullName>
    </submittedName>
</protein>
<evidence type="ECO:0000313" key="2">
    <source>
        <dbReference type="EMBL" id="MBK7422151.1"/>
    </source>
</evidence>
<keyword evidence="1" id="KW-0812">Transmembrane</keyword>
<reference evidence="2" key="1">
    <citation type="submission" date="2020-10" db="EMBL/GenBank/DDBJ databases">
        <title>Connecting structure to function with the recovery of over 1000 high-quality activated sludge metagenome-assembled genomes encoding full-length rRNA genes using long-read sequencing.</title>
        <authorList>
            <person name="Singleton C.M."/>
            <person name="Petriglieri F."/>
            <person name="Kristensen J.M."/>
            <person name="Kirkegaard R.H."/>
            <person name="Michaelsen T.Y."/>
            <person name="Andersen M.H."/>
            <person name="Karst S.M."/>
            <person name="Dueholm M.S."/>
            <person name="Nielsen P.H."/>
            <person name="Albertsen M."/>
        </authorList>
    </citation>
    <scope>NUCLEOTIDE SEQUENCE</scope>
    <source>
        <strain evidence="2">EsbW_18-Q3-R4-48_MAXAC.044</strain>
    </source>
</reference>
<keyword evidence="1" id="KW-0472">Membrane</keyword>
<evidence type="ECO:0000256" key="1">
    <source>
        <dbReference type="SAM" id="Phobius"/>
    </source>
</evidence>
<accession>A0A9D7FC98</accession>